<dbReference type="PANTHER" id="PTHR12197">
    <property type="entry name" value="HISTONE-LYSINE N-METHYLTRANSFERASE SMYD"/>
    <property type="match status" value="1"/>
</dbReference>
<dbReference type="OrthoDB" id="438641at2759"/>
<dbReference type="Gene3D" id="2.170.270.10">
    <property type="entry name" value="SET domain"/>
    <property type="match status" value="1"/>
</dbReference>
<dbReference type="SUPFAM" id="SSF82199">
    <property type="entry name" value="SET domain"/>
    <property type="match status" value="1"/>
</dbReference>
<evidence type="ECO:0000313" key="3">
    <source>
        <dbReference type="Proteomes" id="UP000799750"/>
    </source>
</evidence>
<keyword evidence="3" id="KW-1185">Reference proteome</keyword>
<name>A0A6A6QBH8_9PEZI</name>
<dbReference type="AlphaFoldDB" id="A0A6A6QBH8"/>
<dbReference type="EMBL" id="MU004198">
    <property type="protein sequence ID" value="KAF2489828.1"/>
    <property type="molecule type" value="Genomic_DNA"/>
</dbReference>
<gene>
    <name evidence="2" type="ORF">BU16DRAFT_586015</name>
</gene>
<dbReference type="Pfam" id="PF00856">
    <property type="entry name" value="SET"/>
    <property type="match status" value="1"/>
</dbReference>
<protein>
    <recommendedName>
        <fullName evidence="1">SET domain-containing protein</fullName>
    </recommendedName>
</protein>
<evidence type="ECO:0000259" key="1">
    <source>
        <dbReference type="PROSITE" id="PS50280"/>
    </source>
</evidence>
<dbReference type="Proteomes" id="UP000799750">
    <property type="component" value="Unassembled WGS sequence"/>
</dbReference>
<accession>A0A6A6QBH8</accession>
<sequence length="567" mass="64434">MPVCHKGEVGSRVKLAIHQVKCQACARGTSIYHLSLCDSLFAPIAITKTRIIIRTKMEKPWARERWDPTRVNESGNTRRLPVELYDGLSSQACLSTEDIIEFPYNPVPWNIRSQVLQRLGYPELSLGDAHKSLLLIEAALSEVTATELGLKVMLVLGMSTWLWNIEFYEQHGLEYLPVAVVIWLQNLEKEVWQQIIIGLCETHGYWYLRQFRQTLEEKAPLFHASRLRQMYDRGYEARKMKCQGKGDNVEYSDSFRFGPIYYRAYPWMDPALLRRSNGAVKKLKKDLTKSSDSRCRLGKSSIQDGLTKEQGTKTPIGDMYGVFAATGLVKGETLLSEDPILAVTTDSNACPGTFHKVMSGENFEFPGLYKNGKGSQLMTLHLLRCLALIVQWDKNSQYSSRDPLISPAVKGLTPNYSGGHHPWSFNEHIVYPTLMLRKLGIDVFADLRYDTWVVQTIMSRLDNNGISLPLGHGWIKSLGSLHCLFNHSCTPNAGWMPKAGDPSKLEVWVSRDVKEGEELFVCYKDTVMFMPYEERQKTLQKWLGTECGCPRCAADRLKIAKRGRKLP</sequence>
<evidence type="ECO:0000313" key="2">
    <source>
        <dbReference type="EMBL" id="KAF2489828.1"/>
    </source>
</evidence>
<dbReference type="PROSITE" id="PS50280">
    <property type="entry name" value="SET"/>
    <property type="match status" value="1"/>
</dbReference>
<proteinExistence type="predicted"/>
<dbReference type="PANTHER" id="PTHR12197:SF251">
    <property type="entry name" value="EG:BACR7C10.4 PROTEIN"/>
    <property type="match status" value="1"/>
</dbReference>
<organism evidence="2 3">
    <name type="scientific">Lophium mytilinum</name>
    <dbReference type="NCBI Taxonomy" id="390894"/>
    <lineage>
        <taxon>Eukaryota</taxon>
        <taxon>Fungi</taxon>
        <taxon>Dikarya</taxon>
        <taxon>Ascomycota</taxon>
        <taxon>Pezizomycotina</taxon>
        <taxon>Dothideomycetes</taxon>
        <taxon>Pleosporomycetidae</taxon>
        <taxon>Mytilinidiales</taxon>
        <taxon>Mytilinidiaceae</taxon>
        <taxon>Lophium</taxon>
    </lineage>
</organism>
<dbReference type="InterPro" id="IPR046341">
    <property type="entry name" value="SET_dom_sf"/>
</dbReference>
<dbReference type="InterPro" id="IPR050869">
    <property type="entry name" value="H3K4_H4K5_MeTrfase"/>
</dbReference>
<reference evidence="2" key="1">
    <citation type="journal article" date="2020" name="Stud. Mycol.">
        <title>101 Dothideomycetes genomes: a test case for predicting lifestyles and emergence of pathogens.</title>
        <authorList>
            <person name="Haridas S."/>
            <person name="Albert R."/>
            <person name="Binder M."/>
            <person name="Bloem J."/>
            <person name="Labutti K."/>
            <person name="Salamov A."/>
            <person name="Andreopoulos B."/>
            <person name="Baker S."/>
            <person name="Barry K."/>
            <person name="Bills G."/>
            <person name="Bluhm B."/>
            <person name="Cannon C."/>
            <person name="Castanera R."/>
            <person name="Culley D."/>
            <person name="Daum C."/>
            <person name="Ezra D."/>
            <person name="Gonzalez J."/>
            <person name="Henrissat B."/>
            <person name="Kuo A."/>
            <person name="Liang C."/>
            <person name="Lipzen A."/>
            <person name="Lutzoni F."/>
            <person name="Magnuson J."/>
            <person name="Mondo S."/>
            <person name="Nolan M."/>
            <person name="Ohm R."/>
            <person name="Pangilinan J."/>
            <person name="Park H.-J."/>
            <person name="Ramirez L."/>
            <person name="Alfaro M."/>
            <person name="Sun H."/>
            <person name="Tritt A."/>
            <person name="Yoshinaga Y."/>
            <person name="Zwiers L.-H."/>
            <person name="Turgeon B."/>
            <person name="Goodwin S."/>
            <person name="Spatafora J."/>
            <person name="Crous P."/>
            <person name="Grigoriev I."/>
        </authorList>
    </citation>
    <scope>NUCLEOTIDE SEQUENCE</scope>
    <source>
        <strain evidence="2">CBS 269.34</strain>
    </source>
</reference>
<dbReference type="CDD" id="cd20071">
    <property type="entry name" value="SET_SMYD"/>
    <property type="match status" value="1"/>
</dbReference>
<feature type="domain" description="SET" evidence="1">
    <location>
        <begin position="293"/>
        <end position="524"/>
    </location>
</feature>
<dbReference type="GO" id="GO:0005634">
    <property type="term" value="C:nucleus"/>
    <property type="evidence" value="ECO:0007669"/>
    <property type="project" value="TreeGrafter"/>
</dbReference>
<dbReference type="InterPro" id="IPR001214">
    <property type="entry name" value="SET_dom"/>
</dbReference>